<evidence type="ECO:0000313" key="3">
    <source>
        <dbReference type="Proteomes" id="UP000730481"/>
    </source>
</evidence>
<sequence length="173" mass="17846">MRSVFFAGHFAGAVIAGPCKPRTTSKSECPISSTESLESSVTVEASENTTTDATTATVDFSSTTEATSTVAETTATSVEETGGLNLGDNPAFNSPNSNAVVYSLTLEADTRFPKTFALTGTGLLVPTSWASSDQRGDVLYLGFDATVGYTPVALKAVPVYAMAGLKITTPGLI</sequence>
<dbReference type="Proteomes" id="UP000730481">
    <property type="component" value="Unassembled WGS sequence"/>
</dbReference>
<name>A0A9P5ALD9_9HYPO</name>
<evidence type="ECO:0000256" key="1">
    <source>
        <dbReference type="SAM" id="MobiDB-lite"/>
    </source>
</evidence>
<feature type="compositionally biased region" description="Low complexity" evidence="1">
    <location>
        <begin position="32"/>
        <end position="53"/>
    </location>
</feature>
<reference evidence="2" key="2">
    <citation type="submission" date="2020-02" db="EMBL/GenBank/DDBJ databases">
        <title>Identification and distribution of gene clusters putatively required for synthesis of sphingolipid metabolism inhibitors in phylogenetically diverse species of the filamentous fungus Fusarium.</title>
        <authorList>
            <person name="Kim H.-S."/>
            <person name="Busman M."/>
            <person name="Brown D.W."/>
            <person name="Divon H."/>
            <person name="Uhlig S."/>
            <person name="Proctor R.H."/>
        </authorList>
    </citation>
    <scope>NUCLEOTIDE SEQUENCE</scope>
    <source>
        <strain evidence="2">NRRL 25174</strain>
    </source>
</reference>
<feature type="region of interest" description="Disordered" evidence="1">
    <location>
        <begin position="21"/>
        <end position="53"/>
    </location>
</feature>
<dbReference type="AlphaFoldDB" id="A0A9P5ALD9"/>
<evidence type="ECO:0000313" key="2">
    <source>
        <dbReference type="EMBL" id="KAF4340833.1"/>
    </source>
</evidence>
<accession>A0A9P5ALD9</accession>
<protein>
    <submittedName>
        <fullName evidence="2">Uncharacterized protein</fullName>
    </submittedName>
</protein>
<comment type="caution">
    <text evidence="2">The sequence shown here is derived from an EMBL/GenBank/DDBJ whole genome shotgun (WGS) entry which is preliminary data.</text>
</comment>
<organism evidence="2 3">
    <name type="scientific">Fusarium beomiforme</name>
    <dbReference type="NCBI Taxonomy" id="44412"/>
    <lineage>
        <taxon>Eukaryota</taxon>
        <taxon>Fungi</taxon>
        <taxon>Dikarya</taxon>
        <taxon>Ascomycota</taxon>
        <taxon>Pezizomycotina</taxon>
        <taxon>Sordariomycetes</taxon>
        <taxon>Hypocreomycetidae</taxon>
        <taxon>Hypocreales</taxon>
        <taxon>Nectriaceae</taxon>
        <taxon>Fusarium</taxon>
        <taxon>Fusarium burgessii species complex</taxon>
    </lineage>
</organism>
<proteinExistence type="predicted"/>
<keyword evidence="3" id="KW-1185">Reference proteome</keyword>
<dbReference type="EMBL" id="PVQB02000222">
    <property type="protein sequence ID" value="KAF4340833.1"/>
    <property type="molecule type" value="Genomic_DNA"/>
</dbReference>
<reference evidence="2" key="1">
    <citation type="journal article" date="2017" name="Mycologia">
        <title>Fusarium algeriense, sp. nov., a novel toxigenic crown rot pathogen of durum wheat from Algeria is nested in the Fusarium burgessii species complex.</title>
        <authorList>
            <person name="Laraba I."/>
            <person name="Keddad A."/>
            <person name="Boureghda H."/>
            <person name="Abdallah N."/>
            <person name="Vaughan M.M."/>
            <person name="Proctor R.H."/>
            <person name="Busman M."/>
            <person name="O'Donnell K."/>
        </authorList>
    </citation>
    <scope>NUCLEOTIDE SEQUENCE</scope>
    <source>
        <strain evidence="2">NRRL 25174</strain>
    </source>
</reference>
<gene>
    <name evidence="2" type="ORF">FBEOM_5285</name>
</gene>
<feature type="compositionally biased region" description="Polar residues" evidence="1">
    <location>
        <begin position="22"/>
        <end position="31"/>
    </location>
</feature>